<protein>
    <submittedName>
        <fullName evidence="2">Uncharacterized protein</fullName>
    </submittedName>
</protein>
<feature type="compositionally biased region" description="Basic and acidic residues" evidence="1">
    <location>
        <begin position="225"/>
        <end position="238"/>
    </location>
</feature>
<accession>A0A5C3MQG6</accession>
<evidence type="ECO:0000313" key="3">
    <source>
        <dbReference type="Proteomes" id="UP000305948"/>
    </source>
</evidence>
<dbReference type="EMBL" id="ML213528">
    <property type="protein sequence ID" value="TFK46596.1"/>
    <property type="molecule type" value="Genomic_DNA"/>
</dbReference>
<evidence type="ECO:0000313" key="2">
    <source>
        <dbReference type="EMBL" id="TFK46596.1"/>
    </source>
</evidence>
<evidence type="ECO:0000256" key="1">
    <source>
        <dbReference type="SAM" id="MobiDB-lite"/>
    </source>
</evidence>
<keyword evidence="3" id="KW-1185">Reference proteome</keyword>
<sequence>MDPSLGIAGPVQEGLEKGSEYDGETPRSQYVHPAGILSHRTVRNVLLFKDRKYTSVLRKVEFLCFIRVPGVKATIEIECALRTRSRGRVGSGDVESVVGPVYDERPSYQLLLHSSNVFADLKEVDGAEDVGIFAGKLSRAWVGNQTRKHARTQGIALHGSTLGTGSPVTTCKQSPLPGVAVTLTRPSFEHDTQIRHSQRHATGVPERRSRAKCSIAVRWSSVRAECGREEAPPEKSGDDGIGDESSSLEEGVVRNQSARKRRSQGAEMTEQAASTVGRYMDEIRPALRADFGGAYIPDQDD</sequence>
<proteinExistence type="predicted"/>
<feature type="region of interest" description="Disordered" evidence="1">
    <location>
        <begin position="224"/>
        <end position="277"/>
    </location>
</feature>
<feature type="region of interest" description="Disordered" evidence="1">
    <location>
        <begin position="187"/>
        <end position="210"/>
    </location>
</feature>
<organism evidence="2 3">
    <name type="scientific">Heliocybe sulcata</name>
    <dbReference type="NCBI Taxonomy" id="5364"/>
    <lineage>
        <taxon>Eukaryota</taxon>
        <taxon>Fungi</taxon>
        <taxon>Dikarya</taxon>
        <taxon>Basidiomycota</taxon>
        <taxon>Agaricomycotina</taxon>
        <taxon>Agaricomycetes</taxon>
        <taxon>Gloeophyllales</taxon>
        <taxon>Gloeophyllaceae</taxon>
        <taxon>Heliocybe</taxon>
    </lineage>
</organism>
<reference evidence="2 3" key="1">
    <citation type="journal article" date="2019" name="Nat. Ecol. Evol.">
        <title>Megaphylogeny resolves global patterns of mushroom evolution.</title>
        <authorList>
            <person name="Varga T."/>
            <person name="Krizsan K."/>
            <person name="Foldi C."/>
            <person name="Dima B."/>
            <person name="Sanchez-Garcia M."/>
            <person name="Sanchez-Ramirez S."/>
            <person name="Szollosi G.J."/>
            <person name="Szarkandi J.G."/>
            <person name="Papp V."/>
            <person name="Albert L."/>
            <person name="Andreopoulos W."/>
            <person name="Angelini C."/>
            <person name="Antonin V."/>
            <person name="Barry K.W."/>
            <person name="Bougher N.L."/>
            <person name="Buchanan P."/>
            <person name="Buyck B."/>
            <person name="Bense V."/>
            <person name="Catcheside P."/>
            <person name="Chovatia M."/>
            <person name="Cooper J."/>
            <person name="Damon W."/>
            <person name="Desjardin D."/>
            <person name="Finy P."/>
            <person name="Geml J."/>
            <person name="Haridas S."/>
            <person name="Hughes K."/>
            <person name="Justo A."/>
            <person name="Karasinski D."/>
            <person name="Kautmanova I."/>
            <person name="Kiss B."/>
            <person name="Kocsube S."/>
            <person name="Kotiranta H."/>
            <person name="LaButti K.M."/>
            <person name="Lechner B.E."/>
            <person name="Liimatainen K."/>
            <person name="Lipzen A."/>
            <person name="Lukacs Z."/>
            <person name="Mihaltcheva S."/>
            <person name="Morgado L.N."/>
            <person name="Niskanen T."/>
            <person name="Noordeloos M.E."/>
            <person name="Ohm R.A."/>
            <person name="Ortiz-Santana B."/>
            <person name="Ovrebo C."/>
            <person name="Racz N."/>
            <person name="Riley R."/>
            <person name="Savchenko A."/>
            <person name="Shiryaev A."/>
            <person name="Soop K."/>
            <person name="Spirin V."/>
            <person name="Szebenyi C."/>
            <person name="Tomsovsky M."/>
            <person name="Tulloss R.E."/>
            <person name="Uehling J."/>
            <person name="Grigoriev I.V."/>
            <person name="Vagvolgyi C."/>
            <person name="Papp T."/>
            <person name="Martin F.M."/>
            <person name="Miettinen O."/>
            <person name="Hibbett D.S."/>
            <person name="Nagy L.G."/>
        </authorList>
    </citation>
    <scope>NUCLEOTIDE SEQUENCE [LARGE SCALE GENOMIC DNA]</scope>
    <source>
        <strain evidence="2 3">OMC1185</strain>
    </source>
</reference>
<name>A0A5C3MQG6_9AGAM</name>
<dbReference type="AlphaFoldDB" id="A0A5C3MQG6"/>
<feature type="region of interest" description="Disordered" evidence="1">
    <location>
        <begin position="1"/>
        <end position="24"/>
    </location>
</feature>
<gene>
    <name evidence="2" type="ORF">OE88DRAFT_1728932</name>
</gene>
<dbReference type="Proteomes" id="UP000305948">
    <property type="component" value="Unassembled WGS sequence"/>
</dbReference>